<evidence type="ECO:0000256" key="2">
    <source>
        <dbReference type="ARBA" id="ARBA00022617"/>
    </source>
</evidence>
<evidence type="ECO:0000256" key="6">
    <source>
        <dbReference type="ARBA" id="ARBA00023033"/>
    </source>
</evidence>
<evidence type="ECO:0000256" key="5">
    <source>
        <dbReference type="ARBA" id="ARBA00023004"/>
    </source>
</evidence>
<evidence type="ECO:0000256" key="1">
    <source>
        <dbReference type="ARBA" id="ARBA00010617"/>
    </source>
</evidence>
<dbReference type="GO" id="GO:0020037">
    <property type="term" value="F:heme binding"/>
    <property type="evidence" value="ECO:0007669"/>
    <property type="project" value="InterPro"/>
</dbReference>
<dbReference type="RefSeq" id="WP_092778864.1">
    <property type="nucleotide sequence ID" value="NZ_FOGI01000006.1"/>
</dbReference>
<evidence type="ECO:0000256" key="3">
    <source>
        <dbReference type="ARBA" id="ARBA00022723"/>
    </source>
</evidence>
<dbReference type="InterPro" id="IPR017972">
    <property type="entry name" value="Cyt_P450_CS"/>
</dbReference>
<dbReference type="EMBL" id="FOGI01000006">
    <property type="protein sequence ID" value="SER98665.1"/>
    <property type="molecule type" value="Genomic_DNA"/>
</dbReference>
<proteinExistence type="inferred from homology"/>
<sequence length="402" mass="43915">MTVEDEVVRIGADFFQDPHRLYADLRRTGPVRPVVLPRGVRGWLVTRYADAKAVLSDPRVSKDYVRAGALLEINREPGSPRPEFGQELQAHMLNMDPPDHTRLRKLVNKAFTVRGVSHLRPRVERITSDLLDALDGLDEVDLIPALAFPVPMTVICELLGVPESDREAFHGWTSTLLSTASTATEITEAGVAAGGYVMELIESKRSTPGEDLLTALVEARSDGDRLSENELLSMAFLLLLAGHETTVNLIANGVLSLLQSPAQAAALRANPALLPRAVEELLRFESPVNTATMRYTTEPIVVAGVEIPADEFVVVALSSANRDDTAFPDPDVLDIERDLNTHLAFGHGIHYCVGAPLARMEGEVAIGALLARFPDLALTSTPLTWRESTIVRSLHTLPVRLR</sequence>
<dbReference type="InterPro" id="IPR001128">
    <property type="entry name" value="Cyt_P450"/>
</dbReference>
<organism evidence="8 9">
    <name type="scientific">Actinokineospora terrae</name>
    <dbReference type="NCBI Taxonomy" id="155974"/>
    <lineage>
        <taxon>Bacteria</taxon>
        <taxon>Bacillati</taxon>
        <taxon>Actinomycetota</taxon>
        <taxon>Actinomycetes</taxon>
        <taxon>Pseudonocardiales</taxon>
        <taxon>Pseudonocardiaceae</taxon>
        <taxon>Actinokineospora</taxon>
    </lineage>
</organism>
<accession>A0A1H9TNC9</accession>
<evidence type="ECO:0000313" key="8">
    <source>
        <dbReference type="EMBL" id="SER98665.1"/>
    </source>
</evidence>
<dbReference type="PANTHER" id="PTHR46696">
    <property type="entry name" value="P450, PUTATIVE (EUROFUNG)-RELATED"/>
    <property type="match status" value="1"/>
</dbReference>
<dbReference type="STRING" id="155974.SAMN04487818_106382"/>
<dbReference type="GO" id="GO:0016705">
    <property type="term" value="F:oxidoreductase activity, acting on paired donors, with incorporation or reduction of molecular oxygen"/>
    <property type="evidence" value="ECO:0007669"/>
    <property type="project" value="InterPro"/>
</dbReference>
<dbReference type="Pfam" id="PF00067">
    <property type="entry name" value="p450"/>
    <property type="match status" value="1"/>
</dbReference>
<protein>
    <submittedName>
        <fullName evidence="8">Cytochrome P450</fullName>
    </submittedName>
</protein>
<dbReference type="PANTHER" id="PTHR46696:SF1">
    <property type="entry name" value="CYTOCHROME P450 YJIB-RELATED"/>
    <property type="match status" value="1"/>
</dbReference>
<dbReference type="PRINTS" id="PR00385">
    <property type="entry name" value="P450"/>
</dbReference>
<dbReference type="AlphaFoldDB" id="A0A1H9TNC9"/>
<name>A0A1H9TNC9_9PSEU</name>
<keyword evidence="9" id="KW-1185">Reference proteome</keyword>
<reference evidence="9" key="1">
    <citation type="submission" date="2016-10" db="EMBL/GenBank/DDBJ databases">
        <authorList>
            <person name="Varghese N."/>
            <person name="Submissions S."/>
        </authorList>
    </citation>
    <scope>NUCLEOTIDE SEQUENCE [LARGE SCALE GENOMIC DNA]</scope>
    <source>
        <strain evidence="9">DSM 44260</strain>
    </source>
</reference>
<dbReference type="GO" id="GO:0005506">
    <property type="term" value="F:iron ion binding"/>
    <property type="evidence" value="ECO:0007669"/>
    <property type="project" value="InterPro"/>
</dbReference>
<keyword evidence="4 7" id="KW-0560">Oxidoreductase</keyword>
<keyword evidence="6 7" id="KW-0503">Monooxygenase</keyword>
<evidence type="ECO:0000256" key="7">
    <source>
        <dbReference type="RuleBase" id="RU000461"/>
    </source>
</evidence>
<keyword evidence="2 7" id="KW-0349">Heme</keyword>
<dbReference type="InterPro" id="IPR002397">
    <property type="entry name" value="Cyt_P450_B"/>
</dbReference>
<keyword evidence="5 7" id="KW-0408">Iron</keyword>
<comment type="similarity">
    <text evidence="1 7">Belongs to the cytochrome P450 family.</text>
</comment>
<dbReference type="PRINTS" id="PR00359">
    <property type="entry name" value="BP450"/>
</dbReference>
<dbReference type="GO" id="GO:0004497">
    <property type="term" value="F:monooxygenase activity"/>
    <property type="evidence" value="ECO:0007669"/>
    <property type="project" value="UniProtKB-KW"/>
</dbReference>
<dbReference type="FunFam" id="1.10.630.10:FF:000018">
    <property type="entry name" value="Cytochrome P450 monooxygenase"/>
    <property type="match status" value="1"/>
</dbReference>
<dbReference type="InterPro" id="IPR036396">
    <property type="entry name" value="Cyt_P450_sf"/>
</dbReference>
<dbReference type="CDD" id="cd11029">
    <property type="entry name" value="CYP107-like"/>
    <property type="match status" value="1"/>
</dbReference>
<dbReference type="Proteomes" id="UP000199051">
    <property type="component" value="Unassembled WGS sequence"/>
</dbReference>
<dbReference type="Gene3D" id="1.10.630.10">
    <property type="entry name" value="Cytochrome P450"/>
    <property type="match status" value="1"/>
</dbReference>
<dbReference type="SUPFAM" id="SSF48264">
    <property type="entry name" value="Cytochrome P450"/>
    <property type="match status" value="1"/>
</dbReference>
<evidence type="ECO:0000256" key="4">
    <source>
        <dbReference type="ARBA" id="ARBA00023002"/>
    </source>
</evidence>
<dbReference type="PROSITE" id="PS00086">
    <property type="entry name" value="CYTOCHROME_P450"/>
    <property type="match status" value="1"/>
</dbReference>
<gene>
    <name evidence="8" type="ORF">SAMN04487818_106382</name>
</gene>
<evidence type="ECO:0000313" key="9">
    <source>
        <dbReference type="Proteomes" id="UP000199051"/>
    </source>
</evidence>
<keyword evidence="3 7" id="KW-0479">Metal-binding</keyword>